<sequence length="122" mass="14077">MNNHLANGSTSISDRLARVANSQDRGRQFFLFFERYRFILLSGQRDDRRHIDREKVLLQQLQAFLRELEGPQESVLMNRTLALLRALIAIVEQRIRAYGRNVADAGCIAGLIMDYLGDVMHM</sequence>
<evidence type="ECO:0000313" key="2">
    <source>
        <dbReference type="Proteomes" id="UP000245207"/>
    </source>
</evidence>
<name>A0A2U1Q957_ARTAN</name>
<dbReference type="Proteomes" id="UP000245207">
    <property type="component" value="Unassembled WGS sequence"/>
</dbReference>
<evidence type="ECO:0000313" key="1">
    <source>
        <dbReference type="EMBL" id="PWA94503.1"/>
    </source>
</evidence>
<reference evidence="1 2" key="1">
    <citation type="journal article" date="2018" name="Mol. Plant">
        <title>The genome of Artemisia annua provides insight into the evolution of Asteraceae family and artemisinin biosynthesis.</title>
        <authorList>
            <person name="Shen Q."/>
            <person name="Zhang L."/>
            <person name="Liao Z."/>
            <person name="Wang S."/>
            <person name="Yan T."/>
            <person name="Shi P."/>
            <person name="Liu M."/>
            <person name="Fu X."/>
            <person name="Pan Q."/>
            <person name="Wang Y."/>
            <person name="Lv Z."/>
            <person name="Lu X."/>
            <person name="Zhang F."/>
            <person name="Jiang W."/>
            <person name="Ma Y."/>
            <person name="Chen M."/>
            <person name="Hao X."/>
            <person name="Li L."/>
            <person name="Tang Y."/>
            <person name="Lv G."/>
            <person name="Zhou Y."/>
            <person name="Sun X."/>
            <person name="Brodelius P.E."/>
            <person name="Rose J.K.C."/>
            <person name="Tang K."/>
        </authorList>
    </citation>
    <scope>NUCLEOTIDE SEQUENCE [LARGE SCALE GENOMIC DNA]</scope>
    <source>
        <strain evidence="2">cv. Huhao1</strain>
        <tissue evidence="1">Leaf</tissue>
    </source>
</reference>
<proteinExistence type="predicted"/>
<protein>
    <submittedName>
        <fullName evidence="1">Uncharacterized protein</fullName>
    </submittedName>
</protein>
<dbReference type="EMBL" id="PKPP01000310">
    <property type="protein sequence ID" value="PWA94503.1"/>
    <property type="molecule type" value="Genomic_DNA"/>
</dbReference>
<organism evidence="1 2">
    <name type="scientific">Artemisia annua</name>
    <name type="common">Sweet wormwood</name>
    <dbReference type="NCBI Taxonomy" id="35608"/>
    <lineage>
        <taxon>Eukaryota</taxon>
        <taxon>Viridiplantae</taxon>
        <taxon>Streptophyta</taxon>
        <taxon>Embryophyta</taxon>
        <taxon>Tracheophyta</taxon>
        <taxon>Spermatophyta</taxon>
        <taxon>Magnoliopsida</taxon>
        <taxon>eudicotyledons</taxon>
        <taxon>Gunneridae</taxon>
        <taxon>Pentapetalae</taxon>
        <taxon>asterids</taxon>
        <taxon>campanulids</taxon>
        <taxon>Asterales</taxon>
        <taxon>Asteraceae</taxon>
        <taxon>Asteroideae</taxon>
        <taxon>Anthemideae</taxon>
        <taxon>Artemisiinae</taxon>
        <taxon>Artemisia</taxon>
    </lineage>
</organism>
<comment type="caution">
    <text evidence="1">The sequence shown here is derived from an EMBL/GenBank/DDBJ whole genome shotgun (WGS) entry which is preliminary data.</text>
</comment>
<keyword evidence="2" id="KW-1185">Reference proteome</keyword>
<accession>A0A2U1Q957</accession>
<gene>
    <name evidence="1" type="ORF">CTI12_AA060260</name>
</gene>
<dbReference type="AlphaFoldDB" id="A0A2U1Q957"/>